<comment type="caution">
    <text evidence="2">The sequence shown here is derived from an EMBL/GenBank/DDBJ whole genome shotgun (WGS) entry which is preliminary data.</text>
</comment>
<evidence type="ECO:0000313" key="2">
    <source>
        <dbReference type="EMBL" id="MCM1987811.1"/>
    </source>
</evidence>
<proteinExistence type="predicted"/>
<gene>
    <name evidence="2" type="ORF">KDK67_12635</name>
</gene>
<keyword evidence="1" id="KW-0472">Membrane</keyword>
<keyword evidence="1" id="KW-0812">Transmembrane</keyword>
<feature type="transmembrane region" description="Helical" evidence="1">
    <location>
        <begin position="78"/>
        <end position="100"/>
    </location>
</feature>
<dbReference type="EMBL" id="JAGSOI010000076">
    <property type="protein sequence ID" value="MCM1987811.1"/>
    <property type="molecule type" value="Genomic_DNA"/>
</dbReference>
<dbReference type="AlphaFoldDB" id="A0A9E4ZHP5"/>
<evidence type="ECO:0008006" key="4">
    <source>
        <dbReference type="Google" id="ProtNLM"/>
    </source>
</evidence>
<sequence length="107" mass="12423">MKRSGYIRESLDFQIMIKRLHEVEKDVSLSDIYTGEEVDVSIKIRNIGTKDATVSFIETKTEHVRLAGGVVPINNYHLLLFTWSTIIGIILYTEFLTWYLSKKKRSN</sequence>
<evidence type="ECO:0000256" key="1">
    <source>
        <dbReference type="SAM" id="Phobius"/>
    </source>
</evidence>
<reference evidence="2" key="2">
    <citation type="submission" date="2021-04" db="EMBL/GenBank/DDBJ databases">
        <authorList>
            <person name="Dong X."/>
        </authorList>
    </citation>
    <scope>NUCLEOTIDE SEQUENCE</scope>
    <source>
        <strain evidence="2">LLY</strain>
    </source>
</reference>
<dbReference type="RefSeq" id="WP_250869167.1">
    <property type="nucleotide sequence ID" value="NZ_JAGSOI010000076.1"/>
</dbReference>
<protein>
    <recommendedName>
        <fullName evidence="4">CARDB domain-containing protein</fullName>
    </recommendedName>
</protein>
<evidence type="ECO:0000313" key="3">
    <source>
        <dbReference type="Proteomes" id="UP001056766"/>
    </source>
</evidence>
<name>A0A9E4ZHP5_9EURY</name>
<keyword evidence="1" id="KW-1133">Transmembrane helix</keyword>
<dbReference type="Proteomes" id="UP001056766">
    <property type="component" value="Unassembled WGS sequence"/>
</dbReference>
<reference evidence="2" key="1">
    <citation type="journal article" date="2021" name="mSystems">
        <title>Bacteria and Archaea Synergistically Convert Glycine Betaine to Biogenic Methane in the Formosa Cold Seep of the South China Sea.</title>
        <authorList>
            <person name="Li L."/>
            <person name="Zhang W."/>
            <person name="Zhang S."/>
            <person name="Song L."/>
            <person name="Sun Q."/>
            <person name="Zhang H."/>
            <person name="Xiang H."/>
            <person name="Dong X."/>
        </authorList>
    </citation>
    <scope>NUCLEOTIDE SEQUENCE</scope>
    <source>
        <strain evidence="2">LLY</strain>
    </source>
</reference>
<accession>A0A9E4ZHP5</accession>
<keyword evidence="3" id="KW-1185">Reference proteome</keyword>
<organism evidence="2 3">
    <name type="scientific">Methanococcoides seepicolus</name>
    <dbReference type="NCBI Taxonomy" id="2828780"/>
    <lineage>
        <taxon>Archaea</taxon>
        <taxon>Methanobacteriati</taxon>
        <taxon>Methanobacteriota</taxon>
        <taxon>Stenosarchaea group</taxon>
        <taxon>Methanomicrobia</taxon>
        <taxon>Methanosarcinales</taxon>
        <taxon>Methanosarcinaceae</taxon>
        <taxon>Methanococcoides</taxon>
    </lineage>
</organism>